<keyword evidence="2" id="KW-1185">Reference proteome</keyword>
<name>A0A0V0YYM8_TRISP</name>
<proteinExistence type="predicted"/>
<dbReference type="EMBL" id="JYDH01003673">
    <property type="protein sequence ID" value="KRY05407.1"/>
    <property type="molecule type" value="Genomic_DNA"/>
</dbReference>
<protein>
    <submittedName>
        <fullName evidence="1">Uncharacterized protein</fullName>
    </submittedName>
</protein>
<dbReference type="AlphaFoldDB" id="A0A0V0YYM8"/>
<organism evidence="1 2">
    <name type="scientific">Trichinella spiralis</name>
    <name type="common">Trichina worm</name>
    <dbReference type="NCBI Taxonomy" id="6334"/>
    <lineage>
        <taxon>Eukaryota</taxon>
        <taxon>Metazoa</taxon>
        <taxon>Ecdysozoa</taxon>
        <taxon>Nematoda</taxon>
        <taxon>Enoplea</taxon>
        <taxon>Dorylaimia</taxon>
        <taxon>Trichinellida</taxon>
        <taxon>Trichinellidae</taxon>
        <taxon>Trichinella</taxon>
    </lineage>
</organism>
<evidence type="ECO:0000313" key="2">
    <source>
        <dbReference type="Proteomes" id="UP000054776"/>
    </source>
</evidence>
<accession>A0A0V0YYM8</accession>
<gene>
    <name evidence="1" type="ORF">T01_8507</name>
</gene>
<comment type="caution">
    <text evidence="1">The sequence shown here is derived from an EMBL/GenBank/DDBJ whole genome shotgun (WGS) entry which is preliminary data.</text>
</comment>
<dbReference type="Proteomes" id="UP000054776">
    <property type="component" value="Unassembled WGS sequence"/>
</dbReference>
<sequence length="50" mass="5509">MIEMNLPAVVVAGGIECVEGVAWTQLVLLLVFIVQLDSWLNSIQLRSLLL</sequence>
<dbReference type="InParanoid" id="A0A0V0YYM8"/>
<reference evidence="1 2" key="1">
    <citation type="submission" date="2015-01" db="EMBL/GenBank/DDBJ databases">
        <title>Evolution of Trichinella species and genotypes.</title>
        <authorList>
            <person name="Korhonen P.K."/>
            <person name="Edoardo P."/>
            <person name="Giuseppe L.R."/>
            <person name="Gasser R.B."/>
        </authorList>
    </citation>
    <scope>NUCLEOTIDE SEQUENCE [LARGE SCALE GENOMIC DNA]</scope>
    <source>
        <strain evidence="1">ISS3</strain>
    </source>
</reference>
<evidence type="ECO:0000313" key="1">
    <source>
        <dbReference type="EMBL" id="KRY05407.1"/>
    </source>
</evidence>